<dbReference type="FunCoup" id="M4F169">
    <property type="interactions" value="3"/>
</dbReference>
<dbReference type="InterPro" id="IPR010682">
    <property type="entry name" value="SCRL"/>
</dbReference>
<feature type="region of interest" description="Disordered" evidence="6">
    <location>
        <begin position="390"/>
        <end position="420"/>
    </location>
</feature>
<dbReference type="AlphaFoldDB" id="M4F169"/>
<accession>M4F169</accession>
<evidence type="ECO:0008006" key="9">
    <source>
        <dbReference type="Google" id="ProtNLM"/>
    </source>
</evidence>
<dbReference type="Gene3D" id="3.30.530.20">
    <property type="match status" value="1"/>
</dbReference>
<evidence type="ECO:0000256" key="3">
    <source>
        <dbReference type="ARBA" id="ARBA00022525"/>
    </source>
</evidence>
<dbReference type="OMA" id="KIKHDNQ"/>
<keyword evidence="4" id="KW-0732">Signal</keyword>
<evidence type="ECO:0000256" key="2">
    <source>
        <dbReference type="ARBA" id="ARBA00006722"/>
    </source>
</evidence>
<dbReference type="PANTHER" id="PTHR34560">
    <property type="entry name" value="POLYKETIDE CYCLASE/DEHYDRASE/LIPID TRANSPORT SUPERFAMILY PROTEIN"/>
    <property type="match status" value="1"/>
</dbReference>
<protein>
    <recommendedName>
        <fullName evidence="9">START domain-containing protein</fullName>
    </recommendedName>
</protein>
<reference evidence="7 8" key="2">
    <citation type="journal article" date="2018" name="Hortic Res">
        <title>Improved Brassica rapa reference genome by single-molecule sequencing and chromosome conformation capture technologies.</title>
        <authorList>
            <person name="Zhang L."/>
            <person name="Cai X."/>
            <person name="Wu J."/>
            <person name="Liu M."/>
            <person name="Grob S."/>
            <person name="Cheng F."/>
            <person name="Liang J."/>
            <person name="Cai C."/>
            <person name="Liu Z."/>
            <person name="Liu B."/>
            <person name="Wang F."/>
            <person name="Li S."/>
            <person name="Liu F."/>
            <person name="Li X."/>
            <person name="Cheng L."/>
            <person name="Yang W."/>
            <person name="Li M.H."/>
            <person name="Grossniklaus U."/>
            <person name="Zheng H."/>
            <person name="Wang X."/>
        </authorList>
    </citation>
    <scope>NUCLEOTIDE SEQUENCE [LARGE SCALE GENOMIC DNA]</scope>
    <source>
        <strain evidence="7 8">cv. Chiifu-401-42</strain>
    </source>
</reference>
<dbReference type="PANTHER" id="PTHR34560:SF6">
    <property type="entry name" value="START DOMAIN-CONTAINING PROTEIN"/>
    <property type="match status" value="1"/>
</dbReference>
<comment type="similarity">
    <text evidence="2">Belongs to the DEFL family.</text>
</comment>
<reference evidence="7 8" key="1">
    <citation type="journal article" date="2011" name="Nat. Genet.">
        <title>The genome of the mesopolyploid crop species Brassica rapa.</title>
        <authorList>
            <consortium name="Brassica rapa Genome Sequencing Project Consortium"/>
            <person name="Wang X."/>
            <person name="Wang H."/>
            <person name="Wang J."/>
            <person name="Sun R."/>
            <person name="Wu J."/>
            <person name="Liu S."/>
            <person name="Bai Y."/>
            <person name="Mun J.H."/>
            <person name="Bancroft I."/>
            <person name="Cheng F."/>
            <person name="Huang S."/>
            <person name="Li X."/>
            <person name="Hua W."/>
            <person name="Wang J."/>
            <person name="Wang X."/>
            <person name="Freeling M."/>
            <person name="Pires J.C."/>
            <person name="Paterson A.H."/>
            <person name="Chalhoub B."/>
            <person name="Wang B."/>
            <person name="Hayward A."/>
            <person name="Sharpe A.G."/>
            <person name="Park B.S."/>
            <person name="Weisshaar B."/>
            <person name="Liu B."/>
            <person name="Li B."/>
            <person name="Liu B."/>
            <person name="Tong C."/>
            <person name="Song C."/>
            <person name="Duran C."/>
            <person name="Peng C."/>
            <person name="Geng C."/>
            <person name="Koh C."/>
            <person name="Lin C."/>
            <person name="Edwards D."/>
            <person name="Mu D."/>
            <person name="Shen D."/>
            <person name="Soumpourou E."/>
            <person name="Li F."/>
            <person name="Fraser F."/>
            <person name="Conant G."/>
            <person name="Lassalle G."/>
            <person name="King G.J."/>
            <person name="Bonnema G."/>
            <person name="Tang H."/>
            <person name="Wang H."/>
            <person name="Belcram H."/>
            <person name="Zhou H."/>
            <person name="Hirakawa H."/>
            <person name="Abe H."/>
            <person name="Guo H."/>
            <person name="Wang H."/>
            <person name="Jin H."/>
            <person name="Parkin I.A."/>
            <person name="Batley J."/>
            <person name="Kim J.S."/>
            <person name="Just J."/>
            <person name="Li J."/>
            <person name="Xu J."/>
            <person name="Deng J."/>
            <person name="Kim J.A."/>
            <person name="Li J."/>
            <person name="Yu J."/>
            <person name="Meng J."/>
            <person name="Wang J."/>
            <person name="Min J."/>
            <person name="Poulain J."/>
            <person name="Wang J."/>
            <person name="Hatakeyama K."/>
            <person name="Wu K."/>
            <person name="Wang L."/>
            <person name="Fang L."/>
            <person name="Trick M."/>
            <person name="Links M.G."/>
            <person name="Zhao M."/>
            <person name="Jin M."/>
            <person name="Ramchiary N."/>
            <person name="Drou N."/>
            <person name="Berkman P.J."/>
            <person name="Cai Q."/>
            <person name="Huang Q."/>
            <person name="Li R."/>
            <person name="Tabata S."/>
            <person name="Cheng S."/>
            <person name="Zhang S."/>
            <person name="Zhang S."/>
            <person name="Huang S."/>
            <person name="Sato S."/>
            <person name="Sun S."/>
            <person name="Kwon S.J."/>
            <person name="Choi S.R."/>
            <person name="Lee T.H."/>
            <person name="Fan W."/>
            <person name="Zhao X."/>
            <person name="Tan X."/>
            <person name="Xu X."/>
            <person name="Wang Y."/>
            <person name="Qiu Y."/>
            <person name="Yin Y."/>
            <person name="Li Y."/>
            <person name="Du Y."/>
            <person name="Liao Y."/>
            <person name="Lim Y."/>
            <person name="Narusaka Y."/>
            <person name="Wang Y."/>
            <person name="Wang Z."/>
            <person name="Li Z."/>
            <person name="Wang Z."/>
            <person name="Xiong Z."/>
            <person name="Zhang Z."/>
        </authorList>
    </citation>
    <scope>NUCLEOTIDE SEQUENCE [LARGE SCALE GENOMIC DNA]</scope>
    <source>
        <strain evidence="7 8">cv. Chiifu-401-42</strain>
    </source>
</reference>
<dbReference type="STRING" id="51351.M4F169"/>
<name>M4F169_BRACM</name>
<keyword evidence="5" id="KW-1015">Disulfide bond</keyword>
<feature type="compositionally biased region" description="Low complexity" evidence="6">
    <location>
        <begin position="392"/>
        <end position="403"/>
    </location>
</feature>
<comment type="subcellular location">
    <subcellularLocation>
        <location evidence="1">Secreted</location>
    </subcellularLocation>
</comment>
<evidence type="ECO:0000256" key="4">
    <source>
        <dbReference type="ARBA" id="ARBA00022729"/>
    </source>
</evidence>
<sequence length="588" mass="66462">MEKKREICEYRERLDKTLSSPDLTNEQTLKTLIRQQLYQECTVDVLDQRVSDLSSILEKLRSASAKDQDLSQSTNEASRGDWKVKHDHEDCRVMYREGLEGSPFHTLLVEGYMDGPIQDCLCVSWESSLYEKWWPISAFPAFRILQTKSLQKEKINEQICLVRMKVPWPMANREAVLQFFLFEYFKDGLVIILLNSISASEVENFDKKGVYEAADAVRVDLVGGVAIQKVSSERSYLRYISEIDIKLDLVPPSLINLVSRQLLGNGFKLFKKTIGSVAKSDDYRRVLADPLYTMIRQALYSTDEICQTNVFHSQDESGCKRDDHEIEEEECGDDEDEDENKSVSSSSSGEEDESYIGKTYNGKTLFCISPEVKQALGTLEKVITMVRKSRTDNNNNNKTSSTSLEEEEEEASSSSPKLHLERAEIVSSSKVCTQSPNTEVLDEASLTHYHHNNNNNNNRRSGSSSFAREGNKIAPTTTPEVTRITISQATTLFNQTEENSDDKPSGLNGVKSSVLQRKLEVDAQYIPPCRYFKGKTGRCGPDGSKKCENEMKSPRTSQTFARCDCQNIQISRQDGYGCTCFTKLPCNG</sequence>
<dbReference type="HOGENOM" id="CLU_029503_1_0_1"/>
<feature type="region of interest" description="Disordered" evidence="6">
    <location>
        <begin position="449"/>
        <end position="479"/>
    </location>
</feature>
<dbReference type="InterPro" id="IPR023393">
    <property type="entry name" value="START-like_dom_sf"/>
</dbReference>
<feature type="compositionally biased region" description="Acidic residues" evidence="6">
    <location>
        <begin position="325"/>
        <end position="339"/>
    </location>
</feature>
<dbReference type="SUPFAM" id="SSF55961">
    <property type="entry name" value="Bet v1-like"/>
    <property type="match status" value="1"/>
</dbReference>
<evidence type="ECO:0000256" key="1">
    <source>
        <dbReference type="ARBA" id="ARBA00004613"/>
    </source>
</evidence>
<dbReference type="eggNOG" id="ENOG502QV1V">
    <property type="taxonomic scope" value="Eukaryota"/>
</dbReference>
<feature type="region of interest" description="Disordered" evidence="6">
    <location>
        <begin position="315"/>
        <end position="355"/>
    </location>
</feature>
<proteinExistence type="inferred from homology"/>
<dbReference type="GO" id="GO:0005576">
    <property type="term" value="C:extracellular region"/>
    <property type="evidence" value="ECO:0007669"/>
    <property type="project" value="UniProtKB-SubCell"/>
</dbReference>
<keyword evidence="3" id="KW-0964">Secreted</keyword>
<dbReference type="Pfam" id="PF06876">
    <property type="entry name" value="SCRL"/>
    <property type="match status" value="1"/>
</dbReference>
<keyword evidence="8" id="KW-1185">Reference proteome</keyword>
<reference evidence="7" key="3">
    <citation type="submission" date="2023-03" db="UniProtKB">
        <authorList>
            <consortium name="EnsemblPlants"/>
        </authorList>
    </citation>
    <scope>IDENTIFICATION</scope>
    <source>
        <strain evidence="7">cv. Chiifu-401-42</strain>
    </source>
</reference>
<dbReference type="EnsemblPlants" id="Bra034815.1">
    <property type="protein sequence ID" value="Bra034815.1-P"/>
    <property type="gene ID" value="Bra034815"/>
</dbReference>
<evidence type="ECO:0000313" key="8">
    <source>
        <dbReference type="Proteomes" id="UP000011750"/>
    </source>
</evidence>
<organism evidence="7 8">
    <name type="scientific">Brassica campestris</name>
    <name type="common">Field mustard</name>
    <dbReference type="NCBI Taxonomy" id="3711"/>
    <lineage>
        <taxon>Eukaryota</taxon>
        <taxon>Viridiplantae</taxon>
        <taxon>Streptophyta</taxon>
        <taxon>Embryophyta</taxon>
        <taxon>Tracheophyta</taxon>
        <taxon>Spermatophyta</taxon>
        <taxon>Magnoliopsida</taxon>
        <taxon>eudicotyledons</taxon>
        <taxon>Gunneridae</taxon>
        <taxon>Pentapetalae</taxon>
        <taxon>rosids</taxon>
        <taxon>malvids</taxon>
        <taxon>Brassicales</taxon>
        <taxon>Brassicaceae</taxon>
        <taxon>Brassiceae</taxon>
        <taxon>Brassica</taxon>
    </lineage>
</organism>
<dbReference type="GO" id="GO:0007165">
    <property type="term" value="P:signal transduction"/>
    <property type="evidence" value="ECO:0007669"/>
    <property type="project" value="InterPro"/>
</dbReference>
<dbReference type="Gramene" id="Bra034815.1">
    <property type="protein sequence ID" value="Bra034815.1-P"/>
    <property type="gene ID" value="Bra034815"/>
</dbReference>
<evidence type="ECO:0000313" key="7">
    <source>
        <dbReference type="EnsemblPlants" id="Bra034815.1-P"/>
    </source>
</evidence>
<dbReference type="InParanoid" id="M4F169"/>
<evidence type="ECO:0000256" key="6">
    <source>
        <dbReference type="SAM" id="MobiDB-lite"/>
    </source>
</evidence>
<evidence type="ECO:0000256" key="5">
    <source>
        <dbReference type="ARBA" id="ARBA00023157"/>
    </source>
</evidence>
<feature type="compositionally biased region" description="Basic and acidic residues" evidence="6">
    <location>
        <begin position="315"/>
        <end position="324"/>
    </location>
</feature>
<dbReference type="Proteomes" id="UP000011750">
    <property type="component" value="Chromosome A05"/>
</dbReference>